<dbReference type="PANTHER" id="PTHR42085:SF1">
    <property type="entry name" value="F-BOX DOMAIN-CONTAINING PROTEIN"/>
    <property type="match status" value="1"/>
</dbReference>
<dbReference type="EMBL" id="JAVFHQ010000010">
    <property type="protein sequence ID" value="KAK4547533.1"/>
    <property type="molecule type" value="Genomic_DNA"/>
</dbReference>
<feature type="compositionally biased region" description="Basic residues" evidence="1">
    <location>
        <begin position="26"/>
        <end position="38"/>
    </location>
</feature>
<proteinExistence type="predicted"/>
<comment type="caution">
    <text evidence="3">The sequence shown here is derived from an EMBL/GenBank/DDBJ whole genome shotgun (WGS) entry which is preliminary data.</text>
</comment>
<feature type="region of interest" description="Disordered" evidence="1">
    <location>
        <begin position="281"/>
        <end position="337"/>
    </location>
</feature>
<feature type="region of interest" description="Disordered" evidence="1">
    <location>
        <begin position="351"/>
        <end position="370"/>
    </location>
</feature>
<accession>A0AAV9JQ14</accession>
<organism evidence="3 4">
    <name type="scientific">Oleoguttula mirabilis</name>
    <dbReference type="NCBI Taxonomy" id="1507867"/>
    <lineage>
        <taxon>Eukaryota</taxon>
        <taxon>Fungi</taxon>
        <taxon>Dikarya</taxon>
        <taxon>Ascomycota</taxon>
        <taxon>Pezizomycotina</taxon>
        <taxon>Dothideomycetes</taxon>
        <taxon>Dothideomycetidae</taxon>
        <taxon>Mycosphaerellales</taxon>
        <taxon>Teratosphaeriaceae</taxon>
        <taxon>Oleoguttula</taxon>
    </lineage>
</organism>
<protein>
    <recommendedName>
        <fullName evidence="2">2EXR domain-containing protein</fullName>
    </recommendedName>
</protein>
<sequence length="503" mass="56589">MSTHPNQALPATDNQDHLPPANLPTKAKKKTTRNKKTLRVPNPSSPNLFMTLPAELRNAVYDYALTDRKPQNVRRHRRKPNWQEPGLLRASKEIRHEALKLYYKHNAFDIRIMLANDDFVPAITWLNTVISQTAQQPFTDVRLHIIGRVWHKLSGFATVAEFLRKTGLKAEIITTIQEDTELEQQDIARMRAGGASIFVTVSGNYVSSNRAIKDVLELGQRAHAAGLDELGLKLLVDEEVESHLASGSGRKAASQYERMQAEAAADLAQKSAQEWAKIARDGEDRGDGDSHGDGDGDNNHDDDDDRGDGDDDASTTHSESNMPAAQTTPPAEPTNLPALTQTAVPAHDNIRSTTFPTQSSWDGSNGHPHRTTQRAFPSMWDVWSRDFPDYAAQRTIFAPTNNIPTAPLVSLWGAQQLSQRRSIAQEMQRQQDDVAVFAWSYGVAQYHPQPPPNFRLQQYPPQEQQYLPQEQQYPLQEQQYPPQEPFDFGYDFNMVFDHDLFPA</sequence>
<feature type="compositionally biased region" description="Basic and acidic residues" evidence="1">
    <location>
        <begin position="281"/>
        <end position="299"/>
    </location>
</feature>
<gene>
    <name evidence="3" type="ORF">LTR36_000490</name>
</gene>
<feature type="compositionally biased region" description="Acidic residues" evidence="1">
    <location>
        <begin position="300"/>
        <end position="313"/>
    </location>
</feature>
<evidence type="ECO:0000313" key="4">
    <source>
        <dbReference type="Proteomes" id="UP001324427"/>
    </source>
</evidence>
<dbReference type="AlphaFoldDB" id="A0AAV9JQ14"/>
<feature type="compositionally biased region" description="Polar residues" evidence="1">
    <location>
        <begin position="351"/>
        <end position="363"/>
    </location>
</feature>
<evidence type="ECO:0000259" key="2">
    <source>
        <dbReference type="Pfam" id="PF20150"/>
    </source>
</evidence>
<dbReference type="InterPro" id="IPR045518">
    <property type="entry name" value="2EXR"/>
</dbReference>
<evidence type="ECO:0000313" key="3">
    <source>
        <dbReference type="EMBL" id="KAK4547533.1"/>
    </source>
</evidence>
<dbReference type="Pfam" id="PF20150">
    <property type="entry name" value="2EXR"/>
    <property type="match status" value="1"/>
</dbReference>
<name>A0AAV9JQ14_9PEZI</name>
<evidence type="ECO:0000256" key="1">
    <source>
        <dbReference type="SAM" id="MobiDB-lite"/>
    </source>
</evidence>
<dbReference type="Proteomes" id="UP001324427">
    <property type="component" value="Unassembled WGS sequence"/>
</dbReference>
<reference evidence="3 4" key="1">
    <citation type="submission" date="2021-11" db="EMBL/GenBank/DDBJ databases">
        <title>Black yeast isolated from Biological Soil Crust.</title>
        <authorList>
            <person name="Kurbessoian T."/>
        </authorList>
    </citation>
    <scope>NUCLEOTIDE SEQUENCE [LARGE SCALE GENOMIC DNA]</scope>
    <source>
        <strain evidence="3 4">CCFEE 5522</strain>
    </source>
</reference>
<feature type="domain" description="2EXR" evidence="2">
    <location>
        <begin position="48"/>
        <end position="105"/>
    </location>
</feature>
<dbReference type="InterPro" id="IPR038883">
    <property type="entry name" value="AN11006-like"/>
</dbReference>
<feature type="region of interest" description="Disordered" evidence="1">
    <location>
        <begin position="1"/>
        <end position="46"/>
    </location>
</feature>
<keyword evidence="4" id="KW-1185">Reference proteome</keyword>
<dbReference type="PANTHER" id="PTHR42085">
    <property type="entry name" value="F-BOX DOMAIN-CONTAINING PROTEIN"/>
    <property type="match status" value="1"/>
</dbReference>